<dbReference type="PANTHER" id="PTHR35125:SF2">
    <property type="entry name" value="PROTEIN PATRONUS 2-LIKE"/>
    <property type="match status" value="1"/>
</dbReference>
<sequence>MSRKSRENLKTREKDRLLETHLLLIIVLPEKSRMAMHSGRLIQDQNFLIPQNGSSVGSRTNVLKGKGGLGGRRPLGDLSNSGKPDLNHAPKKQTSKNLTFIGEESGASQIRNDTSKKKSVSKASEKVKTGTRKALSDISNSSKPHLHGASKKNLNQKFSVAAQEALHPIAEEQFLHNHQECIKAQTKAMDIDEFLTTVGLDNDLSKCFASPCAAPPVCSKLKPESPLKYFEFEEMAELLIEDDGSSWKHELSGMPASPPPFKTPRSLNHFTPWKDCDFINFKLMETPEVTKN</sequence>
<proteinExistence type="predicted"/>
<accession>A0A8J4QSR8</accession>
<reference evidence="2" key="1">
    <citation type="submission" date="2020-03" db="EMBL/GenBank/DDBJ databases">
        <title>Castanea mollissima Vanexum genome sequencing.</title>
        <authorList>
            <person name="Staton M."/>
        </authorList>
    </citation>
    <scope>NUCLEOTIDE SEQUENCE</scope>
    <source>
        <tissue evidence="2">Leaf</tissue>
    </source>
</reference>
<evidence type="ECO:0000313" key="3">
    <source>
        <dbReference type="Proteomes" id="UP000737018"/>
    </source>
</evidence>
<gene>
    <name evidence="2" type="ORF">CMV_023654</name>
</gene>
<dbReference type="Proteomes" id="UP000737018">
    <property type="component" value="Unassembled WGS sequence"/>
</dbReference>
<protein>
    <submittedName>
        <fullName evidence="2">Uncharacterized protein</fullName>
    </submittedName>
</protein>
<feature type="region of interest" description="Disordered" evidence="1">
    <location>
        <begin position="51"/>
        <end position="150"/>
    </location>
</feature>
<dbReference type="InterPro" id="IPR039326">
    <property type="entry name" value="Patronus"/>
</dbReference>
<dbReference type="GO" id="GO:0007346">
    <property type="term" value="P:regulation of mitotic cell cycle"/>
    <property type="evidence" value="ECO:0007669"/>
    <property type="project" value="InterPro"/>
</dbReference>
<keyword evidence="3" id="KW-1185">Reference proteome</keyword>
<comment type="caution">
    <text evidence="2">The sequence shown here is derived from an EMBL/GenBank/DDBJ whole genome shotgun (WGS) entry which is preliminary data.</text>
</comment>
<name>A0A8J4QSR8_9ROSI</name>
<dbReference type="PANTHER" id="PTHR35125">
    <property type="entry name" value="NEURON NAVIGATOR 1-LIKE-RELATED"/>
    <property type="match status" value="1"/>
</dbReference>
<organism evidence="2 3">
    <name type="scientific">Castanea mollissima</name>
    <name type="common">Chinese chestnut</name>
    <dbReference type="NCBI Taxonomy" id="60419"/>
    <lineage>
        <taxon>Eukaryota</taxon>
        <taxon>Viridiplantae</taxon>
        <taxon>Streptophyta</taxon>
        <taxon>Embryophyta</taxon>
        <taxon>Tracheophyta</taxon>
        <taxon>Spermatophyta</taxon>
        <taxon>Magnoliopsida</taxon>
        <taxon>eudicotyledons</taxon>
        <taxon>Gunneridae</taxon>
        <taxon>Pentapetalae</taxon>
        <taxon>rosids</taxon>
        <taxon>fabids</taxon>
        <taxon>Fagales</taxon>
        <taxon>Fagaceae</taxon>
        <taxon>Castanea</taxon>
    </lineage>
</organism>
<dbReference type="EMBL" id="JRKL02005357">
    <property type="protein sequence ID" value="KAF3950618.1"/>
    <property type="molecule type" value="Genomic_DNA"/>
</dbReference>
<feature type="compositionally biased region" description="Polar residues" evidence="1">
    <location>
        <begin position="51"/>
        <end position="61"/>
    </location>
</feature>
<evidence type="ECO:0000256" key="1">
    <source>
        <dbReference type="SAM" id="MobiDB-lite"/>
    </source>
</evidence>
<dbReference type="AlphaFoldDB" id="A0A8J4QSR8"/>
<dbReference type="OrthoDB" id="1902316at2759"/>
<evidence type="ECO:0000313" key="2">
    <source>
        <dbReference type="EMBL" id="KAF3950618.1"/>
    </source>
</evidence>